<name>A0ACD0NQ25_9BASI</name>
<evidence type="ECO:0000313" key="1">
    <source>
        <dbReference type="EMBL" id="PWN47909.1"/>
    </source>
</evidence>
<gene>
    <name evidence="1" type="ORF">IE53DRAFT_224421</name>
</gene>
<dbReference type="Proteomes" id="UP000245626">
    <property type="component" value="Unassembled WGS sequence"/>
</dbReference>
<evidence type="ECO:0000313" key="2">
    <source>
        <dbReference type="Proteomes" id="UP000245626"/>
    </source>
</evidence>
<accession>A0ACD0NQ25</accession>
<protein>
    <submittedName>
        <fullName evidence="1">Uncharacterized protein</fullName>
    </submittedName>
</protein>
<reference evidence="1 2" key="1">
    <citation type="journal article" date="2018" name="Mol. Biol. Evol.">
        <title>Broad Genomic Sampling Reveals a Smut Pathogenic Ancestry of the Fungal Clade Ustilaginomycotina.</title>
        <authorList>
            <person name="Kijpornyongpan T."/>
            <person name="Mondo S.J."/>
            <person name="Barry K."/>
            <person name="Sandor L."/>
            <person name="Lee J."/>
            <person name="Lipzen A."/>
            <person name="Pangilinan J."/>
            <person name="LaButti K."/>
            <person name="Hainaut M."/>
            <person name="Henrissat B."/>
            <person name="Grigoriev I.V."/>
            <person name="Spatafora J.W."/>
            <person name="Aime M.C."/>
        </authorList>
    </citation>
    <scope>NUCLEOTIDE SEQUENCE [LARGE SCALE GENOMIC DNA]</scope>
    <source>
        <strain evidence="1 2">SA 807</strain>
    </source>
</reference>
<dbReference type="EMBL" id="KZ820311">
    <property type="protein sequence ID" value="PWN47909.1"/>
    <property type="molecule type" value="Genomic_DNA"/>
</dbReference>
<proteinExistence type="predicted"/>
<organism evidence="1 2">
    <name type="scientific">Violaceomyces palustris</name>
    <dbReference type="NCBI Taxonomy" id="1673888"/>
    <lineage>
        <taxon>Eukaryota</taxon>
        <taxon>Fungi</taxon>
        <taxon>Dikarya</taxon>
        <taxon>Basidiomycota</taxon>
        <taxon>Ustilaginomycotina</taxon>
        <taxon>Ustilaginomycetes</taxon>
        <taxon>Violaceomycetales</taxon>
        <taxon>Violaceomycetaceae</taxon>
        <taxon>Violaceomyces</taxon>
    </lineage>
</organism>
<sequence length="251" mass="28253">MLPDVGLSVCVPCPSSALPSVFQTTLSNRSFSLLAFACLESSSRERNGQLGTLFDPLIIPLPFPGSGPPPFPRRWNRSARRGRCFSLSLSFFGPFTPWSEVSGVKVWCAWLEGEGEHLRCRLRDEAKPAPVIDSLRLGPSLQGSSTCKRGWEGERERRRETEREEGKRASNSSHVEMDSPDGKKRFWRSSRDAARKDRYRSKSGIHIDFGASGRERGRGERVCEREGGGGGKRKFRLYPTPRSHLEESNRR</sequence>
<keyword evidence="2" id="KW-1185">Reference proteome</keyword>